<comment type="caution">
    <text evidence="2">The sequence shown here is derived from an EMBL/GenBank/DDBJ whole genome shotgun (WGS) entry which is preliminary data.</text>
</comment>
<dbReference type="eggNOG" id="ENOG5030YQY">
    <property type="taxonomic scope" value="Bacteria"/>
</dbReference>
<dbReference type="EMBL" id="JRLX01000010">
    <property type="protein sequence ID" value="KGO86488.1"/>
    <property type="molecule type" value="Genomic_DNA"/>
</dbReference>
<name>A0A0A2M4U8_9FLAO</name>
<gene>
    <name evidence="2" type="ORF">Q765_11500</name>
</gene>
<keyword evidence="3" id="KW-1185">Reference proteome</keyword>
<evidence type="ECO:0008006" key="4">
    <source>
        <dbReference type="Google" id="ProtNLM"/>
    </source>
</evidence>
<protein>
    <recommendedName>
        <fullName evidence="4">PsbP C-terminal domain-containing protein</fullName>
    </recommendedName>
</protein>
<dbReference type="AlphaFoldDB" id="A0A0A2M4U8"/>
<proteinExistence type="predicted"/>
<accession>A0A0A2M4U8</accession>
<evidence type="ECO:0000313" key="2">
    <source>
        <dbReference type="EMBL" id="KGO86488.1"/>
    </source>
</evidence>
<dbReference type="RefSeq" id="WP_020213842.1">
    <property type="nucleotide sequence ID" value="NZ_JRLX01000010.1"/>
</dbReference>
<reference evidence="2 3" key="1">
    <citation type="submission" date="2013-09" db="EMBL/GenBank/DDBJ databases">
        <authorList>
            <person name="Zeng Z."/>
            <person name="Chen C."/>
        </authorList>
    </citation>
    <scope>NUCLEOTIDE SEQUENCE [LARGE SCALE GENOMIC DNA]</scope>
    <source>
        <strain evidence="2 3">WB 3.3-2</strain>
    </source>
</reference>
<feature type="chain" id="PRO_5001991849" description="PsbP C-terminal domain-containing protein" evidence="1">
    <location>
        <begin position="20"/>
        <end position="205"/>
    </location>
</feature>
<dbReference type="Proteomes" id="UP000030152">
    <property type="component" value="Unassembled WGS sequence"/>
</dbReference>
<evidence type="ECO:0000313" key="3">
    <source>
        <dbReference type="Proteomes" id="UP000030152"/>
    </source>
</evidence>
<feature type="signal peptide" evidence="1">
    <location>
        <begin position="1"/>
        <end position="19"/>
    </location>
</feature>
<dbReference type="STRING" id="1121895.GCA_000378485_02675"/>
<keyword evidence="1" id="KW-0732">Signal</keyword>
<sequence length="205" mass="23743">MKTTYFLVLLFLAATTVFAQEHLELKSLGFAMDAPKGWFKSQDGEVIKNIDNDKFSKDQMEAFLKSLNGASKFVGFYKYDPQVVQGFSPTINVALRPAKVKSFDDFKFYILHSSEKIKEVMKTYTATEPEIMNVDNTKVWVLTATYDIDLNEKEHIKMHNKIVYIYRGEYYISLFFVEQVNKEDNSVLFNEVIKSIKLTAVPLRE</sequence>
<organism evidence="2 3">
    <name type="scientific">Flavobacterium rivuli WB 3.3-2 = DSM 21788</name>
    <dbReference type="NCBI Taxonomy" id="1121895"/>
    <lineage>
        <taxon>Bacteria</taxon>
        <taxon>Pseudomonadati</taxon>
        <taxon>Bacteroidota</taxon>
        <taxon>Flavobacteriia</taxon>
        <taxon>Flavobacteriales</taxon>
        <taxon>Flavobacteriaceae</taxon>
        <taxon>Flavobacterium</taxon>
    </lineage>
</organism>
<evidence type="ECO:0000256" key="1">
    <source>
        <dbReference type="SAM" id="SignalP"/>
    </source>
</evidence>
<dbReference type="OrthoDB" id="1360312at2"/>